<protein>
    <recommendedName>
        <fullName evidence="2">Endonuclease/exonuclease/phosphatase domain-containing protein</fullName>
    </recommendedName>
</protein>
<dbReference type="EMBL" id="BT145301">
    <property type="protein sequence ID" value="AFK45095.1"/>
    <property type="molecule type" value="mRNA"/>
</dbReference>
<reference evidence="1" key="1">
    <citation type="submission" date="2012-05" db="EMBL/GenBank/DDBJ databases">
        <authorList>
            <person name="Krishnakumar V."/>
            <person name="Cheung F."/>
            <person name="Xiao Y."/>
            <person name="Chan A."/>
            <person name="Moskal W.A."/>
            <person name="Town C.D."/>
        </authorList>
    </citation>
    <scope>NUCLEOTIDE SEQUENCE</scope>
</reference>
<evidence type="ECO:0008006" key="2">
    <source>
        <dbReference type="Google" id="ProtNLM"/>
    </source>
</evidence>
<dbReference type="AlphaFoldDB" id="I3SXV3"/>
<evidence type="ECO:0000313" key="1">
    <source>
        <dbReference type="EMBL" id="AFK45095.1"/>
    </source>
</evidence>
<name>I3SXV3_LOTJA</name>
<organism evidence="1">
    <name type="scientific">Lotus japonicus</name>
    <name type="common">Lotus corniculatus var. japonicus</name>
    <dbReference type="NCBI Taxonomy" id="34305"/>
    <lineage>
        <taxon>Eukaryota</taxon>
        <taxon>Viridiplantae</taxon>
        <taxon>Streptophyta</taxon>
        <taxon>Embryophyta</taxon>
        <taxon>Tracheophyta</taxon>
        <taxon>Spermatophyta</taxon>
        <taxon>Magnoliopsida</taxon>
        <taxon>eudicotyledons</taxon>
        <taxon>Gunneridae</taxon>
        <taxon>Pentapetalae</taxon>
        <taxon>rosids</taxon>
        <taxon>fabids</taxon>
        <taxon>Fabales</taxon>
        <taxon>Fabaceae</taxon>
        <taxon>Papilionoideae</taxon>
        <taxon>50 kb inversion clade</taxon>
        <taxon>NPAAA clade</taxon>
        <taxon>Hologalegina</taxon>
        <taxon>robinioid clade</taxon>
        <taxon>Loteae</taxon>
        <taxon>Lotus</taxon>
    </lineage>
</organism>
<accession>I3SXV3</accession>
<proteinExistence type="evidence at transcript level"/>
<sequence>MPEVIVAGDFNSTPEDKVYQCLISVIQVIIYQLVLNLKSSRNEHSCMPRAILSFQGFFMFHLLPRCES</sequence>